<gene>
    <name evidence="1" type="ORF">DFL_007226</name>
</gene>
<comment type="caution">
    <text evidence="1">The sequence shown here is derived from an EMBL/GenBank/DDBJ whole genome shotgun (WGS) entry which is preliminary data.</text>
</comment>
<dbReference type="EMBL" id="SAEB01000009">
    <property type="protein sequence ID" value="RVD82815.1"/>
    <property type="molecule type" value="Genomic_DNA"/>
</dbReference>
<proteinExistence type="predicted"/>
<name>A0A436ZVN8_ARTFL</name>
<sequence length="88" mass="9869">MSQRLVCFSSAQGAAIAAESWQTLFDPFNTTILVHTGFDFNPSILLCDEKPDRQWREAGLQWMQSQDGNVKQASRNASAGLLYLTQYP</sequence>
<dbReference type="Proteomes" id="UP000283090">
    <property type="component" value="Unassembled WGS sequence"/>
</dbReference>
<keyword evidence="2" id="KW-1185">Reference proteome</keyword>
<dbReference type="GeneID" id="93589537"/>
<reference evidence="1 2" key="1">
    <citation type="submission" date="2019-01" db="EMBL/GenBank/DDBJ databases">
        <title>Intercellular communication is required for trap formation in the nematode-trapping fungus Duddingtonia flagrans.</title>
        <authorList>
            <person name="Youssar L."/>
            <person name="Wernet V."/>
            <person name="Hensel N."/>
            <person name="Hildebrandt H.-G."/>
            <person name="Fischer R."/>
        </authorList>
    </citation>
    <scope>NUCLEOTIDE SEQUENCE [LARGE SCALE GENOMIC DNA]</scope>
    <source>
        <strain evidence="1 2">CBS H-5679</strain>
    </source>
</reference>
<dbReference type="RefSeq" id="XP_067488359.1">
    <property type="nucleotide sequence ID" value="XM_067636777.1"/>
</dbReference>
<accession>A0A436ZVN8</accession>
<dbReference type="AlphaFoldDB" id="A0A436ZVN8"/>
<protein>
    <submittedName>
        <fullName evidence="1">Uncharacterized protein</fullName>
    </submittedName>
</protein>
<evidence type="ECO:0000313" key="1">
    <source>
        <dbReference type="EMBL" id="RVD82815.1"/>
    </source>
</evidence>
<organism evidence="1 2">
    <name type="scientific">Arthrobotrys flagrans</name>
    <name type="common">Nematode-trapping fungus</name>
    <name type="synonym">Trichothecium flagrans</name>
    <dbReference type="NCBI Taxonomy" id="97331"/>
    <lineage>
        <taxon>Eukaryota</taxon>
        <taxon>Fungi</taxon>
        <taxon>Dikarya</taxon>
        <taxon>Ascomycota</taxon>
        <taxon>Pezizomycotina</taxon>
        <taxon>Orbiliomycetes</taxon>
        <taxon>Orbiliales</taxon>
        <taxon>Orbiliaceae</taxon>
        <taxon>Arthrobotrys</taxon>
    </lineage>
</organism>
<evidence type="ECO:0000313" key="2">
    <source>
        <dbReference type="Proteomes" id="UP000283090"/>
    </source>
</evidence>
<dbReference type="VEuPathDB" id="FungiDB:DFL_007226"/>